<dbReference type="Pfam" id="PF04341">
    <property type="entry name" value="DUF485"/>
    <property type="match status" value="1"/>
</dbReference>
<dbReference type="RefSeq" id="WP_086673299.1">
    <property type="nucleotide sequence ID" value="NZ_FNUJ01000003.1"/>
</dbReference>
<dbReference type="PANTHER" id="PTHR38441">
    <property type="entry name" value="INTEGRAL MEMBRANE PROTEIN-RELATED"/>
    <property type="match status" value="1"/>
</dbReference>
<sequence>MASTDEIAAESATDWDLVRSGPEFTELRRRMRRFVVPVTAVFSSWYVGYVLLADFAHGFMATKLLGNLNVGLVLGILQFASTFLITGLYLRYAAKKLDPLAERIRAEHEGAGDE</sequence>
<reference evidence="3" key="1">
    <citation type="submission" date="2016-10" db="EMBL/GenBank/DDBJ databases">
        <authorList>
            <person name="Varghese N."/>
            <person name="Submissions S."/>
        </authorList>
    </citation>
    <scope>NUCLEOTIDE SEQUENCE [LARGE SCALE GENOMIC DNA]</scope>
    <source>
        <strain evidence="3">DSM 44654</strain>
    </source>
</reference>
<proteinExistence type="predicted"/>
<keyword evidence="1" id="KW-0812">Transmembrane</keyword>
<dbReference type="AlphaFoldDB" id="A0A1H5QPA7"/>
<keyword evidence="1" id="KW-1133">Transmembrane helix</keyword>
<protein>
    <submittedName>
        <fullName evidence="2">Uncharacterized membrane protein, DUF485 family</fullName>
    </submittedName>
</protein>
<gene>
    <name evidence="2" type="ORF">SAMN05421837_103987</name>
</gene>
<keyword evidence="1" id="KW-0472">Membrane</keyword>
<feature type="transmembrane region" description="Helical" evidence="1">
    <location>
        <begin position="34"/>
        <end position="52"/>
    </location>
</feature>
<evidence type="ECO:0000313" key="2">
    <source>
        <dbReference type="EMBL" id="SEF27674.1"/>
    </source>
</evidence>
<dbReference type="InterPro" id="IPR007436">
    <property type="entry name" value="DUF485"/>
</dbReference>
<dbReference type="Proteomes" id="UP000198878">
    <property type="component" value="Unassembled WGS sequence"/>
</dbReference>
<feature type="transmembrane region" description="Helical" evidence="1">
    <location>
        <begin position="72"/>
        <end position="90"/>
    </location>
</feature>
<organism evidence="2 3">
    <name type="scientific">Amycolatopsis pretoriensis</name>
    <dbReference type="NCBI Taxonomy" id="218821"/>
    <lineage>
        <taxon>Bacteria</taxon>
        <taxon>Bacillati</taxon>
        <taxon>Actinomycetota</taxon>
        <taxon>Actinomycetes</taxon>
        <taxon>Pseudonocardiales</taxon>
        <taxon>Pseudonocardiaceae</taxon>
        <taxon>Amycolatopsis</taxon>
    </lineage>
</organism>
<dbReference type="EMBL" id="FNUJ01000003">
    <property type="protein sequence ID" value="SEF27674.1"/>
    <property type="molecule type" value="Genomic_DNA"/>
</dbReference>
<evidence type="ECO:0000256" key="1">
    <source>
        <dbReference type="SAM" id="Phobius"/>
    </source>
</evidence>
<keyword evidence="3" id="KW-1185">Reference proteome</keyword>
<dbReference type="STRING" id="218821.SAMN05421837_103987"/>
<name>A0A1H5QPA7_9PSEU</name>
<dbReference type="OrthoDB" id="3543412at2"/>
<accession>A0A1H5QPA7</accession>
<dbReference type="PANTHER" id="PTHR38441:SF1">
    <property type="entry name" value="MEMBRANE PROTEIN"/>
    <property type="match status" value="1"/>
</dbReference>
<evidence type="ECO:0000313" key="3">
    <source>
        <dbReference type="Proteomes" id="UP000198878"/>
    </source>
</evidence>